<dbReference type="InterPro" id="IPR050583">
    <property type="entry name" value="Mycobacterial_A85_antigen"/>
</dbReference>
<dbReference type="SUPFAM" id="SSF49452">
    <property type="entry name" value="Starch-binding domain-like"/>
    <property type="match status" value="1"/>
</dbReference>
<proteinExistence type="predicted"/>
<dbReference type="SUPFAM" id="SSF53474">
    <property type="entry name" value="alpha/beta-Hydrolases"/>
    <property type="match status" value="1"/>
</dbReference>
<accession>A0A6M5YLI8</accession>
<dbReference type="InterPro" id="IPR000801">
    <property type="entry name" value="Esterase-like"/>
</dbReference>
<name>A0A6M5YLI8_9BACT</name>
<dbReference type="RefSeq" id="WP_171470254.1">
    <property type="nucleotide sequence ID" value="NZ_CP053452.2"/>
</dbReference>
<evidence type="ECO:0008006" key="3">
    <source>
        <dbReference type="Google" id="ProtNLM"/>
    </source>
</evidence>
<dbReference type="InterPro" id="IPR013784">
    <property type="entry name" value="Carb-bd-like_fold"/>
</dbReference>
<keyword evidence="2" id="KW-1185">Reference proteome</keyword>
<dbReference type="KEGG" id="ftj:FTUN_1730"/>
<dbReference type="PANTHER" id="PTHR48098">
    <property type="entry name" value="ENTEROCHELIN ESTERASE-RELATED"/>
    <property type="match status" value="1"/>
</dbReference>
<evidence type="ECO:0000313" key="2">
    <source>
        <dbReference type="Proteomes" id="UP000503447"/>
    </source>
</evidence>
<dbReference type="Gene3D" id="3.40.50.1820">
    <property type="entry name" value="alpha/beta hydrolase"/>
    <property type="match status" value="1"/>
</dbReference>
<dbReference type="AlphaFoldDB" id="A0A6M5YLI8"/>
<protein>
    <recommendedName>
        <fullName evidence="3">CBM20 domain-containing protein</fullName>
    </recommendedName>
</protein>
<evidence type="ECO:0000313" key="1">
    <source>
        <dbReference type="EMBL" id="QJW94210.1"/>
    </source>
</evidence>
<dbReference type="EMBL" id="CP053452">
    <property type="protein sequence ID" value="QJW94210.1"/>
    <property type="molecule type" value="Genomic_DNA"/>
</dbReference>
<dbReference type="PANTHER" id="PTHR48098:SF6">
    <property type="entry name" value="FERRI-BACILLIBACTIN ESTERASE BESA"/>
    <property type="match status" value="1"/>
</dbReference>
<dbReference type="GO" id="GO:0030246">
    <property type="term" value="F:carbohydrate binding"/>
    <property type="evidence" value="ECO:0007669"/>
    <property type="project" value="InterPro"/>
</dbReference>
<organism evidence="1 2">
    <name type="scientific">Frigoriglobus tundricola</name>
    <dbReference type="NCBI Taxonomy" id="2774151"/>
    <lineage>
        <taxon>Bacteria</taxon>
        <taxon>Pseudomonadati</taxon>
        <taxon>Planctomycetota</taxon>
        <taxon>Planctomycetia</taxon>
        <taxon>Gemmatales</taxon>
        <taxon>Gemmataceae</taxon>
        <taxon>Frigoriglobus</taxon>
    </lineage>
</organism>
<dbReference type="InterPro" id="IPR029058">
    <property type="entry name" value="AB_hydrolase_fold"/>
</dbReference>
<sequence>MVEIVVRVPENTPPWQPVFLAGDGPELGDWAPTGVPLAAWDDGTYHVWLDLPPRYRGQFYVTPGRWRGVETDAHGHEYPPRELAGDGPRTVEARVHGWGRTSVHYYPDAPSRFLPHRRTVSVWVPPGYGRDTDRRYPVFYMHDGQNLFDAHTAFAGNPWLADEVADREVRAGRVPPLIIVGVANTPDRLDEYGPRRCGHKRTRDHSREYGRLLVEEVKPFIDATYRTRPGPEDTGVGGSSMGGLISLHLCKWYPNVFGKCAALSPSLWWDREYFLRNVTVSPGWMERCRVWLDVGDRESPSPLGAAATMRRTRRLARLFARHGMREGEQFRYAEVPNGFHNEGSWGARFDQVLQFLFGGG</sequence>
<reference evidence="2" key="1">
    <citation type="submission" date="2020-05" db="EMBL/GenBank/DDBJ databases">
        <title>Frigoriglobus tundricola gen. nov., sp. nov., a psychrotolerant cellulolytic planctomycete of the family Gemmataceae with two divergent copies of 16S rRNA gene.</title>
        <authorList>
            <person name="Kulichevskaya I.S."/>
            <person name="Ivanova A.A."/>
            <person name="Naumoff D.G."/>
            <person name="Beletsky A.V."/>
            <person name="Rijpstra W.I.C."/>
            <person name="Sinninghe Damste J.S."/>
            <person name="Mardanov A.V."/>
            <person name="Ravin N.V."/>
            <person name="Dedysh S.N."/>
        </authorList>
    </citation>
    <scope>NUCLEOTIDE SEQUENCE [LARGE SCALE GENOMIC DNA]</scope>
    <source>
        <strain evidence="2">PL17</strain>
    </source>
</reference>
<dbReference type="Pfam" id="PF00756">
    <property type="entry name" value="Esterase"/>
    <property type="match status" value="1"/>
</dbReference>
<dbReference type="Proteomes" id="UP000503447">
    <property type="component" value="Chromosome"/>
</dbReference>
<gene>
    <name evidence="1" type="ORF">FTUN_1730</name>
</gene>